<dbReference type="Proteomes" id="UP000094707">
    <property type="component" value="Chromosome I"/>
</dbReference>
<proteinExistence type="predicted"/>
<sequence>MLYKLLILILGYLIMVLAGYFIKIILKRSIGSSEDKNDMRQGIEGVGALIGMLERILIFSLVLVDQYAAISIVFAAKSIARFKELDNRSIAEYYLLGTFLSLTTAVIIGIIFRIIFGNIIPLVG</sequence>
<keyword evidence="3" id="KW-1185">Reference proteome</keyword>
<dbReference type="EMBL" id="LT607756">
    <property type="protein sequence ID" value="SCG86381.1"/>
    <property type="molecule type" value="Genomic_DNA"/>
</dbReference>
<protein>
    <submittedName>
        <fullName evidence="2">Uncharacterized protein</fullName>
    </submittedName>
</protein>
<evidence type="ECO:0000313" key="3">
    <source>
        <dbReference type="Proteomes" id="UP000094707"/>
    </source>
</evidence>
<feature type="transmembrane region" description="Helical" evidence="1">
    <location>
        <begin position="6"/>
        <end position="26"/>
    </location>
</feature>
<keyword evidence="1" id="KW-1133">Transmembrane helix</keyword>
<name>A0A1D3L431_9EURY</name>
<dbReference type="KEGG" id="mcub:MCBB_1832"/>
<feature type="transmembrane region" description="Helical" evidence="1">
    <location>
        <begin position="46"/>
        <end position="74"/>
    </location>
</feature>
<reference evidence="2 3" key="1">
    <citation type="submission" date="2016-08" db="EMBL/GenBank/DDBJ databases">
        <authorList>
            <person name="Seilhamer J.J."/>
        </authorList>
    </citation>
    <scope>NUCLEOTIDE SEQUENCE [LARGE SCALE GENOMIC DNA]</scope>
    <source>
        <strain evidence="2">Buetzberg</strain>
    </source>
</reference>
<organism evidence="2 3">
    <name type="scientific">Methanobacterium congolense</name>
    <dbReference type="NCBI Taxonomy" id="118062"/>
    <lineage>
        <taxon>Archaea</taxon>
        <taxon>Methanobacteriati</taxon>
        <taxon>Methanobacteriota</taxon>
        <taxon>Methanomada group</taxon>
        <taxon>Methanobacteria</taxon>
        <taxon>Methanobacteriales</taxon>
        <taxon>Methanobacteriaceae</taxon>
        <taxon>Methanobacterium</taxon>
    </lineage>
</organism>
<accession>A0A1D3L431</accession>
<dbReference type="PATRIC" id="fig|129848.4.peg.1871"/>
<evidence type="ECO:0000256" key="1">
    <source>
        <dbReference type="SAM" id="Phobius"/>
    </source>
</evidence>
<gene>
    <name evidence="2" type="ORF">MCBB_1832</name>
</gene>
<keyword evidence="1" id="KW-0812">Transmembrane</keyword>
<keyword evidence="1" id="KW-0472">Membrane</keyword>
<dbReference type="AlphaFoldDB" id="A0A1D3L431"/>
<dbReference type="STRING" id="118062.MCBB_1832"/>
<feature type="transmembrane region" description="Helical" evidence="1">
    <location>
        <begin position="94"/>
        <end position="116"/>
    </location>
</feature>
<evidence type="ECO:0000313" key="2">
    <source>
        <dbReference type="EMBL" id="SCG86381.1"/>
    </source>
</evidence>